<dbReference type="Proteomes" id="UP000231501">
    <property type="component" value="Unassembled WGS sequence"/>
</dbReference>
<reference evidence="2 3" key="1">
    <citation type="submission" date="2017-11" db="EMBL/GenBank/DDBJ databases">
        <title>Draft genome sequence of Mitsuaria sp. HWN-4.</title>
        <authorList>
            <person name="Gundlapally S.R."/>
        </authorList>
    </citation>
    <scope>NUCLEOTIDE SEQUENCE [LARGE SCALE GENOMIC DNA]</scope>
    <source>
        <strain evidence="2 3">HWN-4</strain>
    </source>
</reference>
<dbReference type="EMBL" id="PEOG01000005">
    <property type="protein sequence ID" value="PIM55135.1"/>
    <property type="molecule type" value="Genomic_DNA"/>
</dbReference>
<feature type="chain" id="PRO_5013782354" description="DUF4148 domain-containing protein" evidence="1">
    <location>
        <begin position="40"/>
        <end position="111"/>
    </location>
</feature>
<dbReference type="AlphaFoldDB" id="A0A2G9CFK4"/>
<organism evidence="2 3">
    <name type="scientific">Roseateles chitinivorans</name>
    <dbReference type="NCBI Taxonomy" id="2917965"/>
    <lineage>
        <taxon>Bacteria</taxon>
        <taxon>Pseudomonadati</taxon>
        <taxon>Pseudomonadota</taxon>
        <taxon>Betaproteobacteria</taxon>
        <taxon>Burkholderiales</taxon>
        <taxon>Sphaerotilaceae</taxon>
        <taxon>Roseateles</taxon>
    </lineage>
</organism>
<accession>A0A2G9CFK4</accession>
<gene>
    <name evidence="2" type="ORF">CS062_00970</name>
</gene>
<keyword evidence="3" id="KW-1185">Reference proteome</keyword>
<evidence type="ECO:0000256" key="1">
    <source>
        <dbReference type="SAM" id="SignalP"/>
    </source>
</evidence>
<sequence>MDDAECGVRCNEPRGTAMNTLTKTALIAAAFLSASATFAAEPVEKTRAEVIAELQAARDSGEVAALSAEQAGVGSLSNGINAPSATQIAAKKAADKVAAKKGASNEGNAAK</sequence>
<dbReference type="InterPro" id="IPR025421">
    <property type="entry name" value="DUF4148"/>
</dbReference>
<name>A0A2G9CFK4_9BURK</name>
<evidence type="ECO:0008006" key="4">
    <source>
        <dbReference type="Google" id="ProtNLM"/>
    </source>
</evidence>
<evidence type="ECO:0000313" key="3">
    <source>
        <dbReference type="Proteomes" id="UP000231501"/>
    </source>
</evidence>
<dbReference type="Pfam" id="PF13663">
    <property type="entry name" value="DUF4148"/>
    <property type="match status" value="1"/>
</dbReference>
<protein>
    <recommendedName>
        <fullName evidence="4">DUF4148 domain-containing protein</fullName>
    </recommendedName>
</protein>
<feature type="signal peptide" evidence="1">
    <location>
        <begin position="1"/>
        <end position="39"/>
    </location>
</feature>
<comment type="caution">
    <text evidence="2">The sequence shown here is derived from an EMBL/GenBank/DDBJ whole genome shotgun (WGS) entry which is preliminary data.</text>
</comment>
<proteinExistence type="predicted"/>
<evidence type="ECO:0000313" key="2">
    <source>
        <dbReference type="EMBL" id="PIM55135.1"/>
    </source>
</evidence>
<keyword evidence="1" id="KW-0732">Signal</keyword>